<evidence type="ECO:0000313" key="6">
    <source>
        <dbReference type="Proteomes" id="UP000289152"/>
    </source>
</evidence>
<gene>
    <name evidence="5" type="ORF">M231_06680</name>
</gene>
<dbReference type="OrthoDB" id="120976at2759"/>
<feature type="compositionally biased region" description="Polar residues" evidence="4">
    <location>
        <begin position="87"/>
        <end position="101"/>
    </location>
</feature>
<evidence type="ECO:0000313" key="5">
    <source>
        <dbReference type="EMBL" id="RXK36032.1"/>
    </source>
</evidence>
<name>A0A4Q1BB58_TREME</name>
<keyword evidence="2" id="KW-0433">Leucine-rich repeat</keyword>
<dbReference type="GO" id="GO:0048471">
    <property type="term" value="C:perinuclear region of cytoplasm"/>
    <property type="evidence" value="ECO:0007669"/>
    <property type="project" value="TreeGrafter"/>
</dbReference>
<dbReference type="PANTHER" id="PTHR24113">
    <property type="entry name" value="RAN GTPASE-ACTIVATING PROTEIN 1"/>
    <property type="match status" value="1"/>
</dbReference>
<dbReference type="GO" id="GO:0006913">
    <property type="term" value="P:nucleocytoplasmic transport"/>
    <property type="evidence" value="ECO:0007669"/>
    <property type="project" value="TreeGrafter"/>
</dbReference>
<dbReference type="InterPro" id="IPR027038">
    <property type="entry name" value="RanGap"/>
</dbReference>
<feature type="compositionally biased region" description="Polar residues" evidence="4">
    <location>
        <begin position="146"/>
        <end position="159"/>
    </location>
</feature>
<dbReference type="EMBL" id="SDIL01000111">
    <property type="protein sequence ID" value="RXK36032.1"/>
    <property type="molecule type" value="Genomic_DNA"/>
</dbReference>
<feature type="compositionally biased region" description="Low complexity" evidence="4">
    <location>
        <begin position="1"/>
        <end position="23"/>
    </location>
</feature>
<feature type="region of interest" description="Disordered" evidence="4">
    <location>
        <begin position="1"/>
        <end position="62"/>
    </location>
</feature>
<dbReference type="VEuPathDB" id="FungiDB:TREMEDRAFT_62052"/>
<feature type="compositionally biased region" description="Basic and acidic residues" evidence="4">
    <location>
        <begin position="391"/>
        <end position="405"/>
    </location>
</feature>
<dbReference type="InterPro" id="IPR032675">
    <property type="entry name" value="LRR_dom_sf"/>
</dbReference>
<feature type="region of interest" description="Disordered" evidence="4">
    <location>
        <begin position="374"/>
        <end position="421"/>
    </location>
</feature>
<feature type="region of interest" description="Disordered" evidence="4">
    <location>
        <begin position="531"/>
        <end position="554"/>
    </location>
</feature>
<sequence length="1214" mass="131475">MSSPSSSPSKPIVPSSAPKSLPDIPSPPALPPKPTRRRPDQPIKGILKPPPPPAKPSLGNRLRDMVVNVGGSAKSFFDPLAEDLYGDSSSLRPANGPTPTASSSSQSQLISGTLNALSGKIGLGFSRLVAGTSSPGPSTPGGSPAVRSTSLPDTGQTVPPMSEKSRQKQPLKRATFVLPSLSITYPISSQGEPWSIKVIEDRDRTDGMQIESIHRNLVTSAVGAQYWTSERLVALYESACRGREERPRVGIVRTLEVWRNSTPSPHALDAPLNRHAAEAFADVLAIEWGLVELKLENGVLESEDALKPILHALLVSGNLPFLSLAGNKKIRSGGWRLLGVFLKKARSLQAVNLSDTTWDRKSVEGLLQALHCTSPSTKSEAQVPDPSMPKDLSHTSDPPDKKEGEIPESPDENHYGTFIPPAPLLKDVEETDLPAAVQTLRLDGCGLRGATLEALAQGLRSSDIRNLSLRRNRIGPLGGVSLALMIRDYPDSALSSVSPSNTTVPSNSSSPSVSLNSTLSTPAYAAYVPRSRRPVNHDDNLPPIPLVTSSPAGGITTRTVPEGYKPPPPPKYPLVMPAGGNSTMQDGPHSVLDPTPAEGRLSTSDLGGASVALQRSVRALDGVERIGRLLTLDLKGNDLKTGVNYIAQVLKRNRTLKVLNLSDNKIEPSGLLALAEALKYNSTLETLDLSSNPCCGPALDGVSALRTAFTVNTTLKRLFISDTSLTTEGSIFLAEFLPESKSLLHLDLTSNPSIEPAGILALSVGLKNNHLIRCLDLSIPPNQPDLAELSQGILQSCIRNTESAAGTKESSKEAVWAPIKRSVLVRHVRESEEMRLEKEREQQALSPQGQAREYVYTLQPPRIPIIAQETTKDLEKWYEAGRIAKTRGNFEPWEPGQLPKTDFVILYERAKALKERLIELIQSETGEERLQELLNLHDILGQNIDNGVGFVAPPRLLLPSQIVPTDQTFGRTPSSSTTQGQGMGVREGGQRGKRHTRIPSIEISSPNFSIGDSDGDSDAEELDVSLMSTVESISPRGEKVSFMEEISPSPTPKKDKLDKMLTPPRTSGIRKEILDQNVGETSRKALGKEQYVVMDEKNKLEAHLGIKGGDVRLGRRDEQIQDTLGVMKLDENPSSPVEKVSKQWVEEEGEIFRKGTKLGVIDDDEYEEEMSGEQLKKEILDTAVPRSPTRRVIPGPSEAELAAELRAAMEEEDE</sequence>
<dbReference type="SMART" id="SM00368">
    <property type="entry name" value="LRR_RI"/>
    <property type="match status" value="7"/>
</dbReference>
<feature type="region of interest" description="Disordered" evidence="4">
    <location>
        <begin position="131"/>
        <end position="171"/>
    </location>
</feature>
<dbReference type="GO" id="GO:0005634">
    <property type="term" value="C:nucleus"/>
    <property type="evidence" value="ECO:0007669"/>
    <property type="project" value="TreeGrafter"/>
</dbReference>
<keyword evidence="3" id="KW-0677">Repeat</keyword>
<dbReference type="PANTHER" id="PTHR24113:SF12">
    <property type="entry name" value="RAN GTPASE-ACTIVATING PROTEIN 1"/>
    <property type="match status" value="1"/>
</dbReference>
<evidence type="ECO:0000256" key="4">
    <source>
        <dbReference type="SAM" id="MobiDB-lite"/>
    </source>
</evidence>
<comment type="caution">
    <text evidence="5">The sequence shown here is derived from an EMBL/GenBank/DDBJ whole genome shotgun (WGS) entry which is preliminary data.</text>
</comment>
<evidence type="ECO:0008006" key="7">
    <source>
        <dbReference type="Google" id="ProtNLM"/>
    </source>
</evidence>
<dbReference type="Proteomes" id="UP000289152">
    <property type="component" value="Unassembled WGS sequence"/>
</dbReference>
<feature type="compositionally biased region" description="Pro residues" evidence="4">
    <location>
        <begin position="24"/>
        <end position="33"/>
    </location>
</feature>
<feature type="region of interest" description="Disordered" evidence="4">
    <location>
        <begin position="83"/>
        <end position="107"/>
    </location>
</feature>
<evidence type="ECO:0000256" key="3">
    <source>
        <dbReference type="ARBA" id="ARBA00022737"/>
    </source>
</evidence>
<dbReference type="GO" id="GO:0031267">
    <property type="term" value="F:small GTPase binding"/>
    <property type="evidence" value="ECO:0007669"/>
    <property type="project" value="TreeGrafter"/>
</dbReference>
<feature type="region of interest" description="Disordered" evidence="4">
    <location>
        <begin position="493"/>
        <end position="516"/>
    </location>
</feature>
<accession>A0A4Q1BB58</accession>
<keyword evidence="1" id="KW-0343">GTPase activation</keyword>
<evidence type="ECO:0000256" key="2">
    <source>
        <dbReference type="ARBA" id="ARBA00022614"/>
    </source>
</evidence>
<protein>
    <recommendedName>
        <fullName evidence="7">RNI-like protein</fullName>
    </recommendedName>
</protein>
<feature type="region of interest" description="Disordered" evidence="4">
    <location>
        <begin position="965"/>
        <end position="994"/>
    </location>
</feature>
<feature type="compositionally biased region" description="Low complexity" evidence="4">
    <location>
        <begin position="131"/>
        <end position="144"/>
    </location>
</feature>
<dbReference type="Pfam" id="PF13516">
    <property type="entry name" value="LRR_6"/>
    <property type="match status" value="3"/>
</dbReference>
<organism evidence="5 6">
    <name type="scientific">Tremella mesenterica</name>
    <name type="common">Jelly fungus</name>
    <dbReference type="NCBI Taxonomy" id="5217"/>
    <lineage>
        <taxon>Eukaryota</taxon>
        <taxon>Fungi</taxon>
        <taxon>Dikarya</taxon>
        <taxon>Basidiomycota</taxon>
        <taxon>Agaricomycotina</taxon>
        <taxon>Tremellomycetes</taxon>
        <taxon>Tremellales</taxon>
        <taxon>Tremellaceae</taxon>
        <taxon>Tremella</taxon>
    </lineage>
</organism>
<evidence type="ECO:0000256" key="1">
    <source>
        <dbReference type="ARBA" id="ARBA00022468"/>
    </source>
</evidence>
<feature type="region of interest" description="Disordered" evidence="4">
    <location>
        <begin position="1045"/>
        <end position="1064"/>
    </location>
</feature>
<keyword evidence="6" id="KW-1185">Reference proteome</keyword>
<dbReference type="SUPFAM" id="SSF52047">
    <property type="entry name" value="RNI-like"/>
    <property type="match status" value="1"/>
</dbReference>
<dbReference type="InParanoid" id="A0A4Q1BB58"/>
<dbReference type="AlphaFoldDB" id="A0A4Q1BB58"/>
<dbReference type="InterPro" id="IPR001611">
    <property type="entry name" value="Leu-rich_rpt"/>
</dbReference>
<proteinExistence type="predicted"/>
<dbReference type="GO" id="GO:0005829">
    <property type="term" value="C:cytosol"/>
    <property type="evidence" value="ECO:0007669"/>
    <property type="project" value="TreeGrafter"/>
</dbReference>
<feature type="compositionally biased region" description="Low complexity" evidence="4">
    <location>
        <begin position="494"/>
        <end position="516"/>
    </location>
</feature>
<feature type="compositionally biased region" description="Polar residues" evidence="4">
    <location>
        <begin position="965"/>
        <end position="980"/>
    </location>
</feature>
<dbReference type="Gene3D" id="3.80.10.10">
    <property type="entry name" value="Ribonuclease Inhibitor"/>
    <property type="match status" value="4"/>
</dbReference>
<reference evidence="5 6" key="1">
    <citation type="submission" date="2016-06" db="EMBL/GenBank/DDBJ databases">
        <title>Evolution of pathogenesis and genome organization in the Tremellales.</title>
        <authorList>
            <person name="Cuomo C."/>
            <person name="Litvintseva A."/>
            <person name="Heitman J."/>
            <person name="Chen Y."/>
            <person name="Sun S."/>
            <person name="Springer D."/>
            <person name="Dromer F."/>
            <person name="Young S."/>
            <person name="Zeng Q."/>
            <person name="Chapman S."/>
            <person name="Gujja S."/>
            <person name="Saif S."/>
            <person name="Birren B."/>
        </authorList>
    </citation>
    <scope>NUCLEOTIDE SEQUENCE [LARGE SCALE GENOMIC DNA]</scope>
    <source>
        <strain evidence="5 6">ATCC 28783</strain>
    </source>
</reference>
<dbReference type="GO" id="GO:0005096">
    <property type="term" value="F:GTPase activator activity"/>
    <property type="evidence" value="ECO:0007669"/>
    <property type="project" value="UniProtKB-KW"/>
</dbReference>